<sequence>MKHLLALLCLILLLPLLMAENPPITFPAGNREKAPTVAPPNAARVGSRTLESLKGLG</sequence>
<dbReference type="AlphaFoldDB" id="A0A0Q5U2N2"/>
<keyword evidence="1" id="KW-0732">Signal</keyword>
<organism evidence="2 3">
    <name type="scientific">Drosophila erecta</name>
    <name type="common">Fruit fly</name>
    <dbReference type="NCBI Taxonomy" id="7220"/>
    <lineage>
        <taxon>Eukaryota</taxon>
        <taxon>Metazoa</taxon>
        <taxon>Ecdysozoa</taxon>
        <taxon>Arthropoda</taxon>
        <taxon>Hexapoda</taxon>
        <taxon>Insecta</taxon>
        <taxon>Pterygota</taxon>
        <taxon>Neoptera</taxon>
        <taxon>Endopterygota</taxon>
        <taxon>Diptera</taxon>
        <taxon>Brachycera</taxon>
        <taxon>Muscomorpha</taxon>
        <taxon>Ephydroidea</taxon>
        <taxon>Drosophilidae</taxon>
        <taxon>Drosophila</taxon>
        <taxon>Sophophora</taxon>
    </lineage>
</organism>
<dbReference type="KEGG" id="der:26527062"/>
<dbReference type="Proteomes" id="UP000008711">
    <property type="component" value="Unassembled WGS sequence"/>
</dbReference>
<accession>A0A0Q5U2N2</accession>
<reference evidence="2 3" key="2">
    <citation type="journal article" date="2008" name="Bioinformatics">
        <title>Assembly reconciliation.</title>
        <authorList>
            <person name="Zimin A.V."/>
            <person name="Smith D.R."/>
            <person name="Sutton G."/>
            <person name="Yorke J.A."/>
        </authorList>
    </citation>
    <scope>NUCLEOTIDE SEQUENCE [LARGE SCALE GENOMIC DNA]</scope>
    <source>
        <strain evidence="2 3">TSC#14021-0224.01</strain>
    </source>
</reference>
<name>A0A0Q5U2N2_DROER</name>
<feature type="chain" id="PRO_5006263951" evidence="1">
    <location>
        <begin position="20"/>
        <end position="57"/>
    </location>
</feature>
<evidence type="ECO:0000256" key="1">
    <source>
        <dbReference type="SAM" id="SignalP"/>
    </source>
</evidence>
<protein>
    <submittedName>
        <fullName evidence="2">Uncharacterized protein</fullName>
    </submittedName>
</protein>
<keyword evidence="3" id="KW-1185">Reference proteome</keyword>
<proteinExistence type="predicted"/>
<gene>
    <name evidence="2" type="primary">Dere\GG27238</name>
    <name evidence="2" type="synonym">GG27238</name>
    <name evidence="2" type="ORF">Dere_GG27238</name>
</gene>
<dbReference type="OrthoDB" id="7864068at2759"/>
<evidence type="ECO:0000313" key="3">
    <source>
        <dbReference type="Proteomes" id="UP000008711"/>
    </source>
</evidence>
<reference evidence="2 3" key="1">
    <citation type="journal article" date="2007" name="Nature">
        <title>Evolution of genes and genomes on the Drosophila phylogeny.</title>
        <authorList>
            <consortium name="Drosophila 12 Genomes Consortium"/>
            <person name="Clark A.G."/>
            <person name="Eisen M.B."/>
            <person name="Smith D.R."/>
            <person name="Bergman C.M."/>
            <person name="Oliver B."/>
            <person name="Markow T.A."/>
            <person name="Kaufman T.C."/>
            <person name="Kellis M."/>
            <person name="Gelbart W."/>
            <person name="Iyer V.N."/>
            <person name="Pollard D.A."/>
            <person name="Sackton T.B."/>
            <person name="Larracuente A.M."/>
            <person name="Singh N.D."/>
            <person name="Abad J.P."/>
            <person name="Abt D.N."/>
            <person name="Adryan B."/>
            <person name="Aguade M."/>
            <person name="Akashi H."/>
            <person name="Anderson W.W."/>
            <person name="Aquadro C.F."/>
            <person name="Ardell D.H."/>
            <person name="Arguello R."/>
            <person name="Artieri C.G."/>
            <person name="Barbash D.A."/>
            <person name="Barker D."/>
            <person name="Barsanti P."/>
            <person name="Batterham P."/>
            <person name="Batzoglou S."/>
            <person name="Begun D."/>
            <person name="Bhutkar A."/>
            <person name="Blanco E."/>
            <person name="Bosak S.A."/>
            <person name="Bradley R.K."/>
            <person name="Brand A.D."/>
            <person name="Brent M.R."/>
            <person name="Brooks A.N."/>
            <person name="Brown R.H."/>
            <person name="Butlin R.K."/>
            <person name="Caggese C."/>
            <person name="Calvi B.R."/>
            <person name="Bernardo de Carvalho A."/>
            <person name="Caspi A."/>
            <person name="Castrezana S."/>
            <person name="Celniker S.E."/>
            <person name="Chang J.L."/>
            <person name="Chapple C."/>
            <person name="Chatterji S."/>
            <person name="Chinwalla A."/>
            <person name="Civetta A."/>
            <person name="Clifton S.W."/>
            <person name="Comeron J.M."/>
            <person name="Costello J.C."/>
            <person name="Coyne J.A."/>
            <person name="Daub J."/>
            <person name="David R.G."/>
            <person name="Delcher A.L."/>
            <person name="Delehaunty K."/>
            <person name="Do C.B."/>
            <person name="Ebling H."/>
            <person name="Edwards K."/>
            <person name="Eickbush T."/>
            <person name="Evans J.D."/>
            <person name="Filipski A."/>
            <person name="Findeiss S."/>
            <person name="Freyhult E."/>
            <person name="Fulton L."/>
            <person name="Fulton R."/>
            <person name="Garcia A.C."/>
            <person name="Gardiner A."/>
            <person name="Garfield D.A."/>
            <person name="Garvin B.E."/>
            <person name="Gibson G."/>
            <person name="Gilbert D."/>
            <person name="Gnerre S."/>
            <person name="Godfrey J."/>
            <person name="Good R."/>
            <person name="Gotea V."/>
            <person name="Gravely B."/>
            <person name="Greenberg A.J."/>
            <person name="Griffiths-Jones S."/>
            <person name="Gross S."/>
            <person name="Guigo R."/>
            <person name="Gustafson E.A."/>
            <person name="Haerty W."/>
            <person name="Hahn M.W."/>
            <person name="Halligan D.L."/>
            <person name="Halpern A.L."/>
            <person name="Halter G.M."/>
            <person name="Han M.V."/>
            <person name="Heger A."/>
            <person name="Hillier L."/>
            <person name="Hinrichs A.S."/>
            <person name="Holmes I."/>
            <person name="Hoskins R.A."/>
            <person name="Hubisz M.J."/>
            <person name="Hultmark D."/>
            <person name="Huntley M.A."/>
            <person name="Jaffe D.B."/>
            <person name="Jagadeeshan S."/>
            <person name="Jeck W.R."/>
            <person name="Johnson J."/>
            <person name="Jones C.D."/>
            <person name="Jordan W.C."/>
            <person name="Karpen G.H."/>
            <person name="Kataoka E."/>
            <person name="Keightley P.D."/>
            <person name="Kheradpour P."/>
            <person name="Kirkness E.F."/>
            <person name="Koerich L.B."/>
            <person name="Kristiansen K."/>
            <person name="Kudrna D."/>
            <person name="Kulathinal R.J."/>
            <person name="Kumar S."/>
            <person name="Kwok R."/>
            <person name="Lander E."/>
            <person name="Langley C.H."/>
            <person name="Lapoint R."/>
            <person name="Lazzaro B.P."/>
            <person name="Lee S.J."/>
            <person name="Levesque L."/>
            <person name="Li R."/>
            <person name="Lin C.F."/>
            <person name="Lin M.F."/>
            <person name="Lindblad-Toh K."/>
            <person name="Llopart A."/>
            <person name="Long M."/>
            <person name="Low L."/>
            <person name="Lozovsky E."/>
            <person name="Lu J."/>
            <person name="Luo M."/>
            <person name="Machado C.A."/>
            <person name="Makalowski W."/>
            <person name="Marzo M."/>
            <person name="Matsuda M."/>
            <person name="Matzkin L."/>
            <person name="McAllister B."/>
            <person name="McBride C.S."/>
            <person name="McKernan B."/>
            <person name="McKernan K."/>
            <person name="Mendez-Lago M."/>
            <person name="Minx P."/>
            <person name="Mollenhauer M.U."/>
            <person name="Montooth K."/>
            <person name="Mount S.M."/>
            <person name="Mu X."/>
            <person name="Myers E."/>
            <person name="Negre B."/>
            <person name="Newfeld S."/>
            <person name="Nielsen R."/>
            <person name="Noor M.A."/>
            <person name="O'Grady P."/>
            <person name="Pachter L."/>
            <person name="Papaceit M."/>
            <person name="Parisi M.J."/>
            <person name="Parisi M."/>
            <person name="Parts L."/>
            <person name="Pedersen J.S."/>
            <person name="Pesole G."/>
            <person name="Phillippy A.M."/>
            <person name="Ponting C.P."/>
            <person name="Pop M."/>
            <person name="Porcelli D."/>
            <person name="Powell J.R."/>
            <person name="Prohaska S."/>
            <person name="Pruitt K."/>
            <person name="Puig M."/>
            <person name="Quesneville H."/>
            <person name="Ram K.R."/>
            <person name="Rand D."/>
            <person name="Rasmussen M.D."/>
            <person name="Reed L.K."/>
            <person name="Reenan R."/>
            <person name="Reily A."/>
            <person name="Remington K.A."/>
            <person name="Rieger T.T."/>
            <person name="Ritchie M.G."/>
            <person name="Robin C."/>
            <person name="Rogers Y.H."/>
            <person name="Rohde C."/>
            <person name="Rozas J."/>
            <person name="Rubenfield M.J."/>
            <person name="Ruiz A."/>
            <person name="Russo S."/>
            <person name="Salzberg S.L."/>
            <person name="Sanchez-Gracia A."/>
            <person name="Saranga D.J."/>
            <person name="Sato H."/>
            <person name="Schaeffer S.W."/>
            <person name="Schatz M.C."/>
            <person name="Schlenke T."/>
            <person name="Schwartz R."/>
            <person name="Segarra C."/>
            <person name="Singh R.S."/>
            <person name="Sirot L."/>
            <person name="Sirota M."/>
            <person name="Sisneros N.B."/>
            <person name="Smith C.D."/>
            <person name="Smith T.F."/>
            <person name="Spieth J."/>
            <person name="Stage D.E."/>
            <person name="Stark A."/>
            <person name="Stephan W."/>
            <person name="Strausberg R.L."/>
            <person name="Strempel S."/>
            <person name="Sturgill D."/>
            <person name="Sutton G."/>
            <person name="Sutton G.G."/>
            <person name="Tao W."/>
            <person name="Teichmann S."/>
            <person name="Tobari Y.N."/>
            <person name="Tomimura Y."/>
            <person name="Tsolas J.M."/>
            <person name="Valente V.L."/>
            <person name="Venter E."/>
            <person name="Venter J.C."/>
            <person name="Vicario S."/>
            <person name="Vieira F.G."/>
            <person name="Vilella A.J."/>
            <person name="Villasante A."/>
            <person name="Walenz B."/>
            <person name="Wang J."/>
            <person name="Wasserman M."/>
            <person name="Watts T."/>
            <person name="Wilson D."/>
            <person name="Wilson R.K."/>
            <person name="Wing R.A."/>
            <person name="Wolfner M.F."/>
            <person name="Wong A."/>
            <person name="Wong G.K."/>
            <person name="Wu C.I."/>
            <person name="Wu G."/>
            <person name="Yamamoto D."/>
            <person name="Yang H.P."/>
            <person name="Yang S.P."/>
            <person name="Yorke J.A."/>
            <person name="Yoshida K."/>
            <person name="Zdobnov E."/>
            <person name="Zhang P."/>
            <person name="Zhang Y."/>
            <person name="Zimin A.V."/>
            <person name="Baldwin J."/>
            <person name="Abdouelleil A."/>
            <person name="Abdulkadir J."/>
            <person name="Abebe A."/>
            <person name="Abera B."/>
            <person name="Abreu J."/>
            <person name="Acer S.C."/>
            <person name="Aftuck L."/>
            <person name="Alexander A."/>
            <person name="An P."/>
            <person name="Anderson E."/>
            <person name="Anderson S."/>
            <person name="Arachi H."/>
            <person name="Azer M."/>
            <person name="Bachantsang P."/>
            <person name="Barry A."/>
            <person name="Bayul T."/>
            <person name="Berlin A."/>
            <person name="Bessette D."/>
            <person name="Bloom T."/>
            <person name="Blye J."/>
            <person name="Boguslavskiy L."/>
            <person name="Bonnet C."/>
            <person name="Boukhgalter B."/>
            <person name="Bourzgui I."/>
            <person name="Brown A."/>
            <person name="Cahill P."/>
            <person name="Channer S."/>
            <person name="Cheshatsang Y."/>
            <person name="Chuda L."/>
            <person name="Citroen M."/>
            <person name="Collymore A."/>
            <person name="Cooke P."/>
            <person name="Costello M."/>
            <person name="D'Aco K."/>
            <person name="Daza R."/>
            <person name="De Haan G."/>
            <person name="DeGray S."/>
            <person name="DeMaso C."/>
            <person name="Dhargay N."/>
            <person name="Dooley K."/>
            <person name="Dooley E."/>
            <person name="Doricent M."/>
            <person name="Dorje P."/>
            <person name="Dorjee K."/>
            <person name="Dupes A."/>
            <person name="Elong R."/>
            <person name="Falk J."/>
            <person name="Farina A."/>
            <person name="Faro S."/>
            <person name="Ferguson D."/>
            <person name="Fisher S."/>
            <person name="Foley C.D."/>
            <person name="Franke A."/>
            <person name="Friedrich D."/>
            <person name="Gadbois L."/>
            <person name="Gearin G."/>
            <person name="Gearin C.R."/>
            <person name="Giannoukos G."/>
            <person name="Goode T."/>
            <person name="Graham J."/>
            <person name="Grandbois E."/>
            <person name="Grewal S."/>
            <person name="Gyaltsen K."/>
            <person name="Hafez N."/>
            <person name="Hagos B."/>
            <person name="Hall J."/>
            <person name="Henson C."/>
            <person name="Hollinger A."/>
            <person name="Honan T."/>
            <person name="Huard M.D."/>
            <person name="Hughes L."/>
            <person name="Hurhula B."/>
            <person name="Husby M.E."/>
            <person name="Kamat A."/>
            <person name="Kanga B."/>
            <person name="Kashin S."/>
            <person name="Khazanovich D."/>
            <person name="Kisner P."/>
            <person name="Lance K."/>
            <person name="Lara M."/>
            <person name="Lee W."/>
            <person name="Lennon N."/>
            <person name="Letendre F."/>
            <person name="LeVine R."/>
            <person name="Lipovsky A."/>
            <person name="Liu X."/>
            <person name="Liu J."/>
            <person name="Liu S."/>
            <person name="Lokyitsang T."/>
            <person name="Lokyitsang Y."/>
            <person name="Lubonja R."/>
            <person name="Lui A."/>
            <person name="MacDonald P."/>
            <person name="Magnisalis V."/>
            <person name="Maru K."/>
            <person name="Matthews C."/>
            <person name="McCusker W."/>
            <person name="McDonough S."/>
            <person name="Mehta T."/>
            <person name="Meldrim J."/>
            <person name="Meneus L."/>
            <person name="Mihai O."/>
            <person name="Mihalev A."/>
            <person name="Mihova T."/>
            <person name="Mittelman R."/>
            <person name="Mlenga V."/>
            <person name="Montmayeur A."/>
            <person name="Mulrain L."/>
            <person name="Navidi A."/>
            <person name="Naylor J."/>
            <person name="Negash T."/>
            <person name="Nguyen T."/>
            <person name="Nguyen N."/>
            <person name="Nicol R."/>
            <person name="Norbu C."/>
            <person name="Norbu N."/>
            <person name="Novod N."/>
            <person name="O'Neill B."/>
            <person name="Osman S."/>
            <person name="Markiewicz E."/>
            <person name="Oyono O.L."/>
            <person name="Patti C."/>
            <person name="Phunkhang P."/>
            <person name="Pierre F."/>
            <person name="Priest M."/>
            <person name="Raghuraman S."/>
            <person name="Rege F."/>
            <person name="Reyes R."/>
            <person name="Rise C."/>
            <person name="Rogov P."/>
            <person name="Ross K."/>
            <person name="Ryan E."/>
            <person name="Settipalli S."/>
            <person name="Shea T."/>
            <person name="Sherpa N."/>
            <person name="Shi L."/>
            <person name="Shih D."/>
            <person name="Sparrow T."/>
            <person name="Spaulding J."/>
            <person name="Stalker J."/>
            <person name="Stange-Thomann N."/>
            <person name="Stavropoulos S."/>
            <person name="Stone C."/>
            <person name="Strader C."/>
            <person name="Tesfaye S."/>
            <person name="Thomson T."/>
            <person name="Thoulutsang Y."/>
            <person name="Thoulutsang D."/>
            <person name="Topham K."/>
            <person name="Topping I."/>
            <person name="Tsamla T."/>
            <person name="Vassiliev H."/>
            <person name="Vo A."/>
            <person name="Wangchuk T."/>
            <person name="Wangdi T."/>
            <person name="Weiand M."/>
            <person name="Wilkinson J."/>
            <person name="Wilson A."/>
            <person name="Yadav S."/>
            <person name="Young G."/>
            <person name="Yu Q."/>
            <person name="Zembek L."/>
            <person name="Zhong D."/>
            <person name="Zimmer A."/>
            <person name="Zwirko Z."/>
            <person name="Jaffe D.B."/>
            <person name="Alvarez P."/>
            <person name="Brockman W."/>
            <person name="Butler J."/>
            <person name="Chin C."/>
            <person name="Gnerre S."/>
            <person name="Grabherr M."/>
            <person name="Kleber M."/>
            <person name="Mauceli E."/>
            <person name="MacCallum I."/>
        </authorList>
    </citation>
    <scope>NUCLEOTIDE SEQUENCE [LARGE SCALE GENOMIC DNA]</scope>
    <source>
        <strain evidence="2 3">TSC#14021-0224.01</strain>
    </source>
</reference>
<feature type="signal peptide" evidence="1">
    <location>
        <begin position="1"/>
        <end position="19"/>
    </location>
</feature>
<dbReference type="EMBL" id="CH954178">
    <property type="protein sequence ID" value="KQS43320.1"/>
    <property type="molecule type" value="Genomic_DNA"/>
</dbReference>
<evidence type="ECO:0000313" key="2">
    <source>
        <dbReference type="EMBL" id="KQS43320.1"/>
    </source>
</evidence>